<sequence>MELLVTVLGRGLSYPLEQLRNRPCAKATYRTSLGSYVGIDLGRDLTNKNILFFKLHVKLALQIYTKPNSSNKKTLEDLNIDDKKDGLLYIITMSIKLGVLKNLMTFENPKLL</sequence>
<organism evidence="1">
    <name type="scientific">Physcomitrium patens</name>
    <name type="common">Spreading-leaved earth moss</name>
    <name type="synonym">Physcomitrella patens</name>
    <dbReference type="NCBI Taxonomy" id="3218"/>
    <lineage>
        <taxon>Eukaryota</taxon>
        <taxon>Viridiplantae</taxon>
        <taxon>Streptophyta</taxon>
        <taxon>Embryophyta</taxon>
        <taxon>Bryophyta</taxon>
        <taxon>Bryophytina</taxon>
        <taxon>Bryopsida</taxon>
        <taxon>Funariidae</taxon>
        <taxon>Funariales</taxon>
        <taxon>Funariaceae</taxon>
        <taxon>Physcomitrium</taxon>
    </lineage>
</organism>
<protein>
    <submittedName>
        <fullName evidence="1 2">Uncharacterized protein</fullName>
    </submittedName>
</protein>
<dbReference type="EnsemblPlants" id="Pp3c5_26534V3.1">
    <property type="protein sequence ID" value="Pp3c5_26534V3.1"/>
    <property type="gene ID" value="Pp3c5_26534"/>
</dbReference>
<dbReference type="InParanoid" id="A0A2K1KL71"/>
<evidence type="ECO:0000313" key="3">
    <source>
        <dbReference type="Proteomes" id="UP000006727"/>
    </source>
</evidence>
<dbReference type="AlphaFoldDB" id="A0A2K1KL71"/>
<reference evidence="1 3" key="2">
    <citation type="journal article" date="2018" name="Plant J.">
        <title>The Physcomitrella patens chromosome-scale assembly reveals moss genome structure and evolution.</title>
        <authorList>
            <person name="Lang D."/>
            <person name="Ullrich K.K."/>
            <person name="Murat F."/>
            <person name="Fuchs J."/>
            <person name="Jenkins J."/>
            <person name="Haas F.B."/>
            <person name="Piednoel M."/>
            <person name="Gundlach H."/>
            <person name="Van Bel M."/>
            <person name="Meyberg R."/>
            <person name="Vives C."/>
            <person name="Morata J."/>
            <person name="Symeonidi A."/>
            <person name="Hiss M."/>
            <person name="Muchero W."/>
            <person name="Kamisugi Y."/>
            <person name="Saleh O."/>
            <person name="Blanc G."/>
            <person name="Decker E.L."/>
            <person name="van Gessel N."/>
            <person name="Grimwood J."/>
            <person name="Hayes R.D."/>
            <person name="Graham S.W."/>
            <person name="Gunter L.E."/>
            <person name="McDaniel S.F."/>
            <person name="Hoernstein S.N.W."/>
            <person name="Larsson A."/>
            <person name="Li F.W."/>
            <person name="Perroud P.F."/>
            <person name="Phillips J."/>
            <person name="Ranjan P."/>
            <person name="Rokshar D.S."/>
            <person name="Rothfels C.J."/>
            <person name="Schneider L."/>
            <person name="Shu S."/>
            <person name="Stevenson D.W."/>
            <person name="Thummler F."/>
            <person name="Tillich M."/>
            <person name="Villarreal Aguilar J.C."/>
            <person name="Widiez T."/>
            <person name="Wong G.K."/>
            <person name="Wymore A."/>
            <person name="Zhang Y."/>
            <person name="Zimmer A.D."/>
            <person name="Quatrano R.S."/>
            <person name="Mayer K.F.X."/>
            <person name="Goodstein D."/>
            <person name="Casacuberta J.M."/>
            <person name="Vandepoele K."/>
            <person name="Reski R."/>
            <person name="Cuming A.C."/>
            <person name="Tuskan G.A."/>
            <person name="Maumus F."/>
            <person name="Salse J."/>
            <person name="Schmutz J."/>
            <person name="Rensing S.A."/>
        </authorList>
    </citation>
    <scope>NUCLEOTIDE SEQUENCE [LARGE SCALE GENOMIC DNA]</scope>
    <source>
        <strain evidence="2 3">cv. Gransden 2004</strain>
    </source>
</reference>
<proteinExistence type="predicted"/>
<dbReference type="EMBL" id="ABEU02000005">
    <property type="protein sequence ID" value="PNR54524.1"/>
    <property type="molecule type" value="Genomic_DNA"/>
</dbReference>
<dbReference type="Proteomes" id="UP000006727">
    <property type="component" value="Chromosome 5"/>
</dbReference>
<evidence type="ECO:0000313" key="2">
    <source>
        <dbReference type="EnsemblPlants" id="Pp3c5_26534V3.1"/>
    </source>
</evidence>
<evidence type="ECO:0000313" key="1">
    <source>
        <dbReference type="EMBL" id="PNR54524.1"/>
    </source>
</evidence>
<reference evidence="1 3" key="1">
    <citation type="journal article" date="2008" name="Science">
        <title>The Physcomitrella genome reveals evolutionary insights into the conquest of land by plants.</title>
        <authorList>
            <person name="Rensing S."/>
            <person name="Lang D."/>
            <person name="Zimmer A."/>
            <person name="Terry A."/>
            <person name="Salamov A."/>
            <person name="Shapiro H."/>
            <person name="Nishiyama T."/>
            <person name="Perroud P.-F."/>
            <person name="Lindquist E."/>
            <person name="Kamisugi Y."/>
            <person name="Tanahashi T."/>
            <person name="Sakakibara K."/>
            <person name="Fujita T."/>
            <person name="Oishi K."/>
            <person name="Shin-I T."/>
            <person name="Kuroki Y."/>
            <person name="Toyoda A."/>
            <person name="Suzuki Y."/>
            <person name="Hashimoto A."/>
            <person name="Yamaguchi K."/>
            <person name="Sugano A."/>
            <person name="Kohara Y."/>
            <person name="Fujiyama A."/>
            <person name="Anterola A."/>
            <person name="Aoki S."/>
            <person name="Ashton N."/>
            <person name="Barbazuk W.B."/>
            <person name="Barker E."/>
            <person name="Bennetzen J."/>
            <person name="Bezanilla M."/>
            <person name="Blankenship R."/>
            <person name="Cho S.H."/>
            <person name="Dutcher S."/>
            <person name="Estelle M."/>
            <person name="Fawcett J.A."/>
            <person name="Gundlach H."/>
            <person name="Hanada K."/>
            <person name="Heyl A."/>
            <person name="Hicks K.A."/>
            <person name="Hugh J."/>
            <person name="Lohr M."/>
            <person name="Mayer K."/>
            <person name="Melkozernov A."/>
            <person name="Murata T."/>
            <person name="Nelson D."/>
            <person name="Pils B."/>
            <person name="Prigge M."/>
            <person name="Reiss B."/>
            <person name="Renner T."/>
            <person name="Rombauts S."/>
            <person name="Rushton P."/>
            <person name="Sanderfoot A."/>
            <person name="Schween G."/>
            <person name="Shiu S.-H."/>
            <person name="Stueber K."/>
            <person name="Theodoulou F.L."/>
            <person name="Tu H."/>
            <person name="Van de Peer Y."/>
            <person name="Verrier P.J."/>
            <person name="Waters E."/>
            <person name="Wood A."/>
            <person name="Yang L."/>
            <person name="Cove D."/>
            <person name="Cuming A."/>
            <person name="Hasebe M."/>
            <person name="Lucas S."/>
            <person name="Mishler D.B."/>
            <person name="Reski R."/>
            <person name="Grigoriev I."/>
            <person name="Quatrano R.S."/>
            <person name="Boore J.L."/>
        </authorList>
    </citation>
    <scope>NUCLEOTIDE SEQUENCE [LARGE SCALE GENOMIC DNA]</scope>
    <source>
        <strain evidence="2 3">cv. Gransden 2004</strain>
    </source>
</reference>
<name>A0A2K1KL71_PHYPA</name>
<reference evidence="2" key="3">
    <citation type="submission" date="2020-12" db="UniProtKB">
        <authorList>
            <consortium name="EnsemblPlants"/>
        </authorList>
    </citation>
    <scope>IDENTIFICATION</scope>
</reference>
<accession>A0A2K1KL71</accession>
<keyword evidence="3" id="KW-1185">Reference proteome</keyword>
<dbReference type="Gramene" id="Pp3c5_26534V3.1">
    <property type="protein sequence ID" value="Pp3c5_26534V3.1"/>
    <property type="gene ID" value="Pp3c5_26534"/>
</dbReference>
<gene>
    <name evidence="1" type="ORF">PHYPA_008201</name>
</gene>